<protein>
    <submittedName>
        <fullName evidence="1">Uncharacterized protein</fullName>
    </submittedName>
</protein>
<proteinExistence type="predicted"/>
<evidence type="ECO:0000313" key="2">
    <source>
        <dbReference type="Proteomes" id="UP001163321"/>
    </source>
</evidence>
<evidence type="ECO:0000313" key="1">
    <source>
        <dbReference type="EMBL" id="KAI9920421.1"/>
    </source>
</evidence>
<accession>A0ACC0WRT1</accession>
<gene>
    <name evidence="1" type="ORF">PsorP6_015644</name>
</gene>
<organism evidence="1 2">
    <name type="scientific">Peronosclerospora sorghi</name>
    <dbReference type="NCBI Taxonomy" id="230839"/>
    <lineage>
        <taxon>Eukaryota</taxon>
        <taxon>Sar</taxon>
        <taxon>Stramenopiles</taxon>
        <taxon>Oomycota</taxon>
        <taxon>Peronosporomycetes</taxon>
        <taxon>Peronosporales</taxon>
        <taxon>Peronosporaceae</taxon>
        <taxon>Peronosclerospora</taxon>
    </lineage>
</organism>
<sequence>MRRQPLGLLVTFAFVAVAKVAPSSALGHGERDDSSVWPSRNKEEERIDPVAVFKTLRLHKVKDQPQLFKNQWFHGWVRYMKLHHREDPEKAMLLTLNNVFDDQKVAAMIIEAKQVSKTKKLATELQEAQLQIWKSQTKSPDDVFAYLQLSKLMEDQVENPWTLFESPRFDMWTAYLEKFGNEIDVNEVIVQTLTTHSTDQAVAEMIMEAKQTYLEMTLKKEDVNKVIVQTLTTHFNDQVVAAIIIESKQVSETEAISTELQKAQLQLWKSQNKSPNDVYALVQVRKHIDDQARDLLTLYKSPRFGMWKTYLEMTLEEEIYVIEVIRENLLTHYPANRLLDLLTTTLFKAEKHSSEKQLTLNLFKAQLWSRYFNGRISNLARK</sequence>
<keyword evidence="2" id="KW-1185">Reference proteome</keyword>
<reference evidence="1 2" key="1">
    <citation type="journal article" date="2022" name="bioRxiv">
        <title>The genome of the oomycete Peronosclerospora sorghi, a cosmopolitan pathogen of maize and sorghum, is inflated with dispersed pseudogenes.</title>
        <authorList>
            <person name="Fletcher K."/>
            <person name="Martin F."/>
            <person name="Isakeit T."/>
            <person name="Cavanaugh K."/>
            <person name="Magill C."/>
            <person name="Michelmore R."/>
        </authorList>
    </citation>
    <scope>NUCLEOTIDE SEQUENCE [LARGE SCALE GENOMIC DNA]</scope>
    <source>
        <strain evidence="1">P6</strain>
    </source>
</reference>
<name>A0ACC0WRT1_9STRA</name>
<dbReference type="Proteomes" id="UP001163321">
    <property type="component" value="Chromosome 10"/>
</dbReference>
<comment type="caution">
    <text evidence="1">The sequence shown here is derived from an EMBL/GenBank/DDBJ whole genome shotgun (WGS) entry which is preliminary data.</text>
</comment>
<dbReference type="EMBL" id="CM047589">
    <property type="protein sequence ID" value="KAI9920421.1"/>
    <property type="molecule type" value="Genomic_DNA"/>
</dbReference>